<comment type="subcellular location">
    <subcellularLocation>
        <location evidence="13">Secreted</location>
    </subcellularLocation>
</comment>
<comment type="cofactor">
    <cofactor evidence="12 13">
        <name>Zn(2+)</name>
        <dbReference type="ChEBI" id="CHEBI:29105"/>
    </cofactor>
    <text evidence="12 13">Binds 1 zinc ion per subunit.</text>
</comment>
<keyword evidence="4 13" id="KW-0165">Cleavage on pair of basic residues</keyword>
<evidence type="ECO:0000256" key="9">
    <source>
        <dbReference type="ARBA" id="ARBA00023049"/>
    </source>
</evidence>
<evidence type="ECO:0000256" key="6">
    <source>
        <dbReference type="ARBA" id="ARBA00022729"/>
    </source>
</evidence>
<evidence type="ECO:0000256" key="8">
    <source>
        <dbReference type="ARBA" id="ARBA00022833"/>
    </source>
</evidence>
<dbReference type="CDD" id="cd11008">
    <property type="entry name" value="M35_deuterolysin_like"/>
    <property type="match status" value="1"/>
</dbReference>
<keyword evidence="5 12" id="KW-0479">Metal-binding</keyword>
<organism evidence="14 15">
    <name type="scientific">Sporormia fimetaria CBS 119925</name>
    <dbReference type="NCBI Taxonomy" id="1340428"/>
    <lineage>
        <taxon>Eukaryota</taxon>
        <taxon>Fungi</taxon>
        <taxon>Dikarya</taxon>
        <taxon>Ascomycota</taxon>
        <taxon>Pezizomycotina</taxon>
        <taxon>Dothideomycetes</taxon>
        <taxon>Pleosporomycetidae</taxon>
        <taxon>Pleosporales</taxon>
        <taxon>Sporormiaceae</taxon>
        <taxon>Sporormia</taxon>
    </lineage>
</organism>
<comment type="function">
    <text evidence="13">Secreted metalloproteinase that allows assimilation of proteinaceous substrates. Shows high activities on basic nuclear substrates such as histone and protamine.</text>
</comment>
<keyword evidence="6 13" id="KW-0732">Signal</keyword>
<dbReference type="PANTHER" id="PTHR37016">
    <property type="match status" value="1"/>
</dbReference>
<dbReference type="PANTHER" id="PTHR37016:SF3">
    <property type="entry name" value="NEUTRAL PROTEASE 2-RELATED"/>
    <property type="match status" value="1"/>
</dbReference>
<feature type="binding site" evidence="12">
    <location>
        <position position="303"/>
    </location>
    <ligand>
        <name>Zn(2+)</name>
        <dbReference type="ChEBI" id="CHEBI:29105"/>
        <note>catalytic</note>
    </ligand>
</feature>
<proteinExistence type="inferred from homology"/>
<dbReference type="EMBL" id="MU006578">
    <property type="protein sequence ID" value="KAF2746263.1"/>
    <property type="molecule type" value="Genomic_DNA"/>
</dbReference>
<dbReference type="Gene3D" id="2.60.40.2970">
    <property type="match status" value="1"/>
</dbReference>
<feature type="binding site" evidence="12">
    <location>
        <position position="318"/>
    </location>
    <ligand>
        <name>Zn(2+)</name>
        <dbReference type="ChEBI" id="CHEBI:29105"/>
        <note>catalytic</note>
    </ligand>
</feature>
<protein>
    <recommendedName>
        <fullName evidence="13">Neutral protease 2</fullName>
        <ecNumber evidence="13">3.4.24.39</ecNumber>
    </recommendedName>
    <alternativeName>
        <fullName evidence="13">Deuterolysin</fullName>
    </alternativeName>
</protein>
<dbReference type="GO" id="GO:0004222">
    <property type="term" value="F:metalloendopeptidase activity"/>
    <property type="evidence" value="ECO:0007669"/>
    <property type="project" value="InterPro"/>
</dbReference>
<accession>A0A6A6V849</accession>
<keyword evidence="8 12" id="KW-0862">Zinc</keyword>
<comment type="catalytic activity">
    <reaction evidence="1 13">
        <text>Preferential cleavage of bonds with hydrophobic residues in P1'. Also 3-Asn-|-Gln-4 and 8-Gly-|-Ser-9 bonds in insulin B chain.</text>
        <dbReference type="EC" id="3.4.24.39"/>
    </reaction>
</comment>
<gene>
    <name evidence="14" type="ORF">M011DRAFT_468735</name>
</gene>
<dbReference type="EC" id="3.4.24.39" evidence="13"/>
<evidence type="ECO:0000313" key="14">
    <source>
        <dbReference type="EMBL" id="KAF2746263.1"/>
    </source>
</evidence>
<feature type="signal peptide" evidence="13">
    <location>
        <begin position="1"/>
        <end position="20"/>
    </location>
</feature>
<evidence type="ECO:0000256" key="2">
    <source>
        <dbReference type="ARBA" id="ARBA00010279"/>
    </source>
</evidence>
<dbReference type="GO" id="GO:0046872">
    <property type="term" value="F:metal ion binding"/>
    <property type="evidence" value="ECO:0007669"/>
    <property type="project" value="UniProtKB-KW"/>
</dbReference>
<keyword evidence="15" id="KW-1185">Reference proteome</keyword>
<name>A0A6A6V849_9PLEO</name>
<dbReference type="Pfam" id="PF02102">
    <property type="entry name" value="Peptidase_M35"/>
    <property type="match status" value="1"/>
</dbReference>
<dbReference type="AlphaFoldDB" id="A0A6A6V849"/>
<keyword evidence="7 13" id="KW-0378">Hydrolase</keyword>
<dbReference type="OrthoDB" id="412874at2759"/>
<keyword evidence="10" id="KW-0865">Zymogen</keyword>
<keyword evidence="13" id="KW-0964">Secreted</keyword>
<evidence type="ECO:0000256" key="10">
    <source>
        <dbReference type="ARBA" id="ARBA00023145"/>
    </source>
</evidence>
<evidence type="ECO:0000256" key="11">
    <source>
        <dbReference type="PIRSR" id="PIRSR601384-1"/>
    </source>
</evidence>
<keyword evidence="3 13" id="KW-0645">Protease</keyword>
<evidence type="ECO:0000313" key="15">
    <source>
        <dbReference type="Proteomes" id="UP000799440"/>
    </source>
</evidence>
<evidence type="ECO:0000256" key="3">
    <source>
        <dbReference type="ARBA" id="ARBA00022670"/>
    </source>
</evidence>
<evidence type="ECO:0000256" key="13">
    <source>
        <dbReference type="RuleBase" id="RU361126"/>
    </source>
</evidence>
<feature type="binding site" evidence="12">
    <location>
        <position position="307"/>
    </location>
    <ligand>
        <name>Zn(2+)</name>
        <dbReference type="ChEBI" id="CHEBI:29105"/>
        <note>catalytic</note>
    </ligand>
</feature>
<dbReference type="PRINTS" id="PR00768">
    <property type="entry name" value="DEUTEROLYSIN"/>
</dbReference>
<evidence type="ECO:0000256" key="12">
    <source>
        <dbReference type="PIRSR" id="PIRSR601384-2"/>
    </source>
</evidence>
<dbReference type="Gene3D" id="3.40.390.10">
    <property type="entry name" value="Collagenase (Catalytic Domain)"/>
    <property type="match status" value="1"/>
</dbReference>
<dbReference type="SUPFAM" id="SSF55486">
    <property type="entry name" value="Metalloproteases ('zincins'), catalytic domain"/>
    <property type="match status" value="1"/>
</dbReference>
<sequence length="352" mass="36712">MKAFAHLIVSSLVAYVSTTAIQVDRRASPLSVALTASGNTEVKVAVTNNGNRPLNLLTKGTFLDEVNPVEKVSMYAAGGSKKVPFEGIKIRLLTTGLSADDFVLLGVGETKEVTVETAALHSLSDGGEFDVFAQGYIPFAEEGSTELAGTLPYDSDKLSMSIDGAMAATVAKALGKRTVIGSSCTGSRLSSIRTALSNCQRLASNAASAASSGTKLDIYFKSTSSSVRNTVSARLRAVANDCGGSGRATTTNCNDPYGGCSSNVLAYTVPSQNFITYCNLFFNGLPALTSTCHGQDQANTVLHEECHAPGVYSPGTDDLGYGYNAATRLSTNQALNNADSFALYANAIQVNC</sequence>
<dbReference type="InterPro" id="IPR024079">
    <property type="entry name" value="MetalloPept_cat_dom_sf"/>
</dbReference>
<evidence type="ECO:0000256" key="4">
    <source>
        <dbReference type="ARBA" id="ARBA00022685"/>
    </source>
</evidence>
<dbReference type="GO" id="GO:0005576">
    <property type="term" value="C:extracellular region"/>
    <property type="evidence" value="ECO:0007669"/>
    <property type="project" value="UniProtKB-SubCell"/>
</dbReference>
<feature type="chain" id="PRO_5025707716" description="Neutral protease 2" evidence="13">
    <location>
        <begin position="21"/>
        <end position="352"/>
    </location>
</feature>
<keyword evidence="9 13" id="KW-0482">Metalloprotease</keyword>
<comment type="similarity">
    <text evidence="2 13">Belongs to the peptidase M35 family.</text>
</comment>
<evidence type="ECO:0000256" key="7">
    <source>
        <dbReference type="ARBA" id="ARBA00022801"/>
    </source>
</evidence>
<evidence type="ECO:0000256" key="5">
    <source>
        <dbReference type="ARBA" id="ARBA00022723"/>
    </source>
</evidence>
<dbReference type="InterPro" id="IPR050414">
    <property type="entry name" value="Fungal_M35_metalloproteases"/>
</dbReference>
<feature type="active site" evidence="11">
    <location>
        <position position="304"/>
    </location>
</feature>
<dbReference type="Proteomes" id="UP000799440">
    <property type="component" value="Unassembled WGS sequence"/>
</dbReference>
<dbReference type="InterPro" id="IPR001384">
    <property type="entry name" value="Peptidase_M35"/>
</dbReference>
<reference evidence="14" key="1">
    <citation type="journal article" date="2020" name="Stud. Mycol.">
        <title>101 Dothideomycetes genomes: a test case for predicting lifestyles and emergence of pathogens.</title>
        <authorList>
            <person name="Haridas S."/>
            <person name="Albert R."/>
            <person name="Binder M."/>
            <person name="Bloem J."/>
            <person name="Labutti K."/>
            <person name="Salamov A."/>
            <person name="Andreopoulos B."/>
            <person name="Baker S."/>
            <person name="Barry K."/>
            <person name="Bills G."/>
            <person name="Bluhm B."/>
            <person name="Cannon C."/>
            <person name="Castanera R."/>
            <person name="Culley D."/>
            <person name="Daum C."/>
            <person name="Ezra D."/>
            <person name="Gonzalez J."/>
            <person name="Henrissat B."/>
            <person name="Kuo A."/>
            <person name="Liang C."/>
            <person name="Lipzen A."/>
            <person name="Lutzoni F."/>
            <person name="Magnuson J."/>
            <person name="Mondo S."/>
            <person name="Nolan M."/>
            <person name="Ohm R."/>
            <person name="Pangilinan J."/>
            <person name="Park H.-J."/>
            <person name="Ramirez L."/>
            <person name="Alfaro M."/>
            <person name="Sun H."/>
            <person name="Tritt A."/>
            <person name="Yoshinaga Y."/>
            <person name="Zwiers L.-H."/>
            <person name="Turgeon B."/>
            <person name="Goodwin S."/>
            <person name="Spatafora J."/>
            <person name="Crous P."/>
            <person name="Grigoriev I."/>
        </authorList>
    </citation>
    <scope>NUCLEOTIDE SEQUENCE</scope>
    <source>
        <strain evidence="14">CBS 119925</strain>
    </source>
</reference>
<dbReference type="GO" id="GO:0006508">
    <property type="term" value="P:proteolysis"/>
    <property type="evidence" value="ECO:0007669"/>
    <property type="project" value="UniProtKB-KW"/>
</dbReference>
<evidence type="ECO:0000256" key="1">
    <source>
        <dbReference type="ARBA" id="ARBA00001187"/>
    </source>
</evidence>